<feature type="transmembrane region" description="Helical" evidence="1">
    <location>
        <begin position="74"/>
        <end position="95"/>
    </location>
</feature>
<proteinExistence type="predicted"/>
<evidence type="ECO:0000313" key="3">
    <source>
        <dbReference type="Proteomes" id="UP000252189"/>
    </source>
</evidence>
<keyword evidence="1" id="KW-0812">Transmembrane</keyword>
<name>A0A368NCA3_9EURY</name>
<evidence type="ECO:0000313" key="2">
    <source>
        <dbReference type="EMBL" id="RCU47111.1"/>
    </source>
</evidence>
<comment type="caution">
    <text evidence="2">The sequence shown here is derived from an EMBL/GenBank/DDBJ whole genome shotgun (WGS) entry which is preliminary data.</text>
</comment>
<protein>
    <submittedName>
        <fullName evidence="2">Uncharacterized protein</fullName>
    </submittedName>
</protein>
<accession>A0A368NCA3</accession>
<evidence type="ECO:0000256" key="1">
    <source>
        <dbReference type="SAM" id="Phobius"/>
    </source>
</evidence>
<keyword evidence="1" id="KW-1133">Transmembrane helix</keyword>
<feature type="transmembrane region" description="Helical" evidence="1">
    <location>
        <begin position="50"/>
        <end position="68"/>
    </location>
</feature>
<organism evidence="2 3">
    <name type="scientific">Haloplanus salinus</name>
    <dbReference type="NCBI Taxonomy" id="1126245"/>
    <lineage>
        <taxon>Archaea</taxon>
        <taxon>Methanobacteriati</taxon>
        <taxon>Methanobacteriota</taxon>
        <taxon>Stenosarchaea group</taxon>
        <taxon>Halobacteria</taxon>
        <taxon>Halobacteriales</taxon>
        <taxon>Haloferacaceae</taxon>
        <taxon>Haloplanus</taxon>
    </lineage>
</organism>
<sequence>MDDPASDQRLDGGGQGRTRTNEVELELDARERIPVERWRRAGRIVPIRRRVRRIAIGSGLLFVVLTLVPSDGDWSVLVSVARLLSLVAGIGAWSVSEALAGVTGDDGDGGVLAVLGTVVLVALAWSADRSGAGTLLWRALLGSVSARADDREGAATGDVTSGATGDVTATRPTSAVVGVLTAFLAGGGVLVALRPQGGGGVGTFVVGAVVVGVLVGLLAAVSWR</sequence>
<reference evidence="2 3" key="1">
    <citation type="submission" date="2018-07" db="EMBL/GenBank/DDBJ databases">
        <title>Genome sequences of Haloplanus salinus JCM 18368T.</title>
        <authorList>
            <person name="Kim Y.B."/>
            <person name="Roh S.W."/>
        </authorList>
    </citation>
    <scope>NUCLEOTIDE SEQUENCE [LARGE SCALE GENOMIC DNA]</scope>
    <source>
        <strain evidence="2 3">JCM 18368</strain>
    </source>
</reference>
<keyword evidence="1" id="KW-0472">Membrane</keyword>
<keyword evidence="3" id="KW-1185">Reference proteome</keyword>
<dbReference type="RefSeq" id="WP_114448660.1">
    <property type="nucleotide sequence ID" value="NZ_QPHM01000001.1"/>
</dbReference>
<gene>
    <name evidence="2" type="ORF">DU504_07240</name>
</gene>
<dbReference type="AlphaFoldDB" id="A0A368NCA3"/>
<dbReference type="Proteomes" id="UP000252189">
    <property type="component" value="Unassembled WGS sequence"/>
</dbReference>
<dbReference type="EMBL" id="QPHM01000001">
    <property type="protein sequence ID" value="RCU47111.1"/>
    <property type="molecule type" value="Genomic_DNA"/>
</dbReference>
<feature type="transmembrane region" description="Helical" evidence="1">
    <location>
        <begin position="175"/>
        <end position="193"/>
    </location>
</feature>
<feature type="transmembrane region" description="Helical" evidence="1">
    <location>
        <begin position="200"/>
        <end position="223"/>
    </location>
</feature>
<feature type="transmembrane region" description="Helical" evidence="1">
    <location>
        <begin position="107"/>
        <end position="127"/>
    </location>
</feature>